<dbReference type="Proteomes" id="UP000281112">
    <property type="component" value="Unassembled WGS sequence"/>
</dbReference>
<dbReference type="EMBL" id="RJVQ01000184">
    <property type="protein sequence ID" value="RQW60933.1"/>
    <property type="molecule type" value="Genomic_DNA"/>
</dbReference>
<organism evidence="2 3">
    <name type="scientific">Vibrio viridaestus</name>
    <dbReference type="NCBI Taxonomy" id="2487322"/>
    <lineage>
        <taxon>Bacteria</taxon>
        <taxon>Pseudomonadati</taxon>
        <taxon>Pseudomonadota</taxon>
        <taxon>Gammaproteobacteria</taxon>
        <taxon>Vibrionales</taxon>
        <taxon>Vibrionaceae</taxon>
        <taxon>Vibrio</taxon>
    </lineage>
</organism>
<sequence>ELEAEEKPKPENVVVWILPGGGEPDGFTEAIEAGLPGIPVENLRSHEDLLSLLHMNHVKGSFHESLEEWERIPLAPKDYLRPGLALAGAIAGCLLLFFSVIHLNTQDADVLKQEAH</sequence>
<accession>A0A3N9TB03</accession>
<feature type="non-terminal residue" evidence="2">
    <location>
        <position position="116"/>
    </location>
</feature>
<dbReference type="RefSeq" id="WP_166434338.1">
    <property type="nucleotide sequence ID" value="NZ_RJVQ01000184.1"/>
</dbReference>
<evidence type="ECO:0000313" key="3">
    <source>
        <dbReference type="Proteomes" id="UP000281112"/>
    </source>
</evidence>
<comment type="caution">
    <text evidence="2">The sequence shown here is derived from an EMBL/GenBank/DDBJ whole genome shotgun (WGS) entry which is preliminary data.</text>
</comment>
<keyword evidence="1" id="KW-0472">Membrane</keyword>
<keyword evidence="1" id="KW-1133">Transmembrane helix</keyword>
<protein>
    <submittedName>
        <fullName evidence="2">Uncharacterized protein</fullName>
    </submittedName>
</protein>
<gene>
    <name evidence="2" type="ORF">EES38_22220</name>
</gene>
<keyword evidence="1" id="KW-0812">Transmembrane</keyword>
<reference evidence="2 3" key="1">
    <citation type="submission" date="2018-11" db="EMBL/GenBank/DDBJ databases">
        <title>Vibrio LJC006 sp. nov., isolated from seawater during the bloom of the enteromorpha.</title>
        <authorList>
            <person name="Liang J."/>
        </authorList>
    </citation>
    <scope>NUCLEOTIDE SEQUENCE [LARGE SCALE GENOMIC DNA]</scope>
    <source>
        <strain evidence="2 3">LJC006</strain>
    </source>
</reference>
<evidence type="ECO:0000313" key="2">
    <source>
        <dbReference type="EMBL" id="RQW60933.1"/>
    </source>
</evidence>
<evidence type="ECO:0000256" key="1">
    <source>
        <dbReference type="SAM" id="Phobius"/>
    </source>
</evidence>
<keyword evidence="3" id="KW-1185">Reference proteome</keyword>
<dbReference type="AlphaFoldDB" id="A0A3N9TB03"/>
<name>A0A3N9TB03_9VIBR</name>
<proteinExistence type="predicted"/>
<feature type="transmembrane region" description="Helical" evidence="1">
    <location>
        <begin position="84"/>
        <end position="103"/>
    </location>
</feature>
<feature type="non-terminal residue" evidence="2">
    <location>
        <position position="1"/>
    </location>
</feature>